<feature type="domain" description="Phage shock protein PspC N-terminal" evidence="8">
    <location>
        <begin position="17"/>
        <end position="73"/>
    </location>
</feature>
<keyword evidence="5 7" id="KW-0472">Membrane</keyword>
<dbReference type="Proteomes" id="UP000565715">
    <property type="component" value="Unassembled WGS sequence"/>
</dbReference>
<dbReference type="PANTHER" id="PTHR33885">
    <property type="entry name" value="PHAGE SHOCK PROTEIN C"/>
    <property type="match status" value="1"/>
</dbReference>
<accession>A0A846XKI1</accession>
<evidence type="ECO:0000256" key="1">
    <source>
        <dbReference type="ARBA" id="ARBA00004162"/>
    </source>
</evidence>
<feature type="transmembrane region" description="Helical" evidence="7">
    <location>
        <begin position="389"/>
        <end position="409"/>
    </location>
</feature>
<gene>
    <name evidence="9" type="ORF">HGA13_14580</name>
</gene>
<evidence type="ECO:0000313" key="9">
    <source>
        <dbReference type="EMBL" id="NKY34294.1"/>
    </source>
</evidence>
<keyword evidence="10" id="KW-1185">Reference proteome</keyword>
<dbReference type="RefSeq" id="WP_168443451.1">
    <property type="nucleotide sequence ID" value="NZ_JAAXOO010000003.1"/>
</dbReference>
<dbReference type="Pfam" id="PF04024">
    <property type="entry name" value="PspC"/>
    <property type="match status" value="1"/>
</dbReference>
<sequence>MTRTSFGDQLHQMWQTRPTRLPRQGPIAGVAAGVGHRYGIDPVLVRVAFVVSTLFGGAGIVLYLFGWLMFPEAGEGASMAESLTRKRQDSQSQTKTIVLIVALAIAVSTMGPVGVGLGGSGVISLALMLAGWWMLYLRAPQPPPLPPGVVAPESLGSPGTTGYPGATFPQGGADPYTSQYTGIYTPYTKLPDQYVPDNPAATSAQGGENAAGPAASETTDTSGPSLTKPPAAEPSPGPASVPAGDPGRGAPDVTATGNPVAATPAESDTPRRTGPDRPAPPHPTVEMSKPTGLTGRTPPAWDPLGVAPLAWDLPDPAPAQQVAVVTEKRPRSRFTAVVLGLAILAAAGAGAAAVAGAEWMTPGRIAAIALAVVGLGLMLGAFRRRGHGLLLVTAPLAAFVILAAAVGPFDFQSTTMGERTWAPVSAADVRPEYAVTMGSGTLDLRGIELTADRTVDLSVQMGEAVVLVPDNMNVRTDCRVRMGEANCPDGLTGPGGNAPVLDLNVQVRMGEAEVRRG</sequence>
<evidence type="ECO:0000256" key="2">
    <source>
        <dbReference type="ARBA" id="ARBA00022475"/>
    </source>
</evidence>
<proteinExistence type="predicted"/>
<evidence type="ECO:0000256" key="3">
    <source>
        <dbReference type="ARBA" id="ARBA00022692"/>
    </source>
</evidence>
<keyword evidence="3 7" id="KW-0812">Transmembrane</keyword>
<dbReference type="EMBL" id="JAAXOO010000003">
    <property type="protein sequence ID" value="NKY34294.1"/>
    <property type="molecule type" value="Genomic_DNA"/>
</dbReference>
<organism evidence="9 10">
    <name type="scientific">Nocardia speluncae</name>
    <dbReference type="NCBI Taxonomy" id="419477"/>
    <lineage>
        <taxon>Bacteria</taxon>
        <taxon>Bacillati</taxon>
        <taxon>Actinomycetota</taxon>
        <taxon>Actinomycetes</taxon>
        <taxon>Mycobacteriales</taxon>
        <taxon>Nocardiaceae</taxon>
        <taxon>Nocardia</taxon>
    </lineage>
</organism>
<protein>
    <submittedName>
        <fullName evidence="9">PspC domain-containing protein</fullName>
    </submittedName>
</protein>
<feature type="transmembrane region" description="Helical" evidence="7">
    <location>
        <begin position="336"/>
        <end position="357"/>
    </location>
</feature>
<dbReference type="PANTHER" id="PTHR33885:SF3">
    <property type="entry name" value="PHAGE SHOCK PROTEIN C"/>
    <property type="match status" value="1"/>
</dbReference>
<dbReference type="AlphaFoldDB" id="A0A846XKI1"/>
<name>A0A846XKI1_9NOCA</name>
<feature type="transmembrane region" description="Helical" evidence="7">
    <location>
        <begin position="363"/>
        <end position="382"/>
    </location>
</feature>
<comment type="subcellular location">
    <subcellularLocation>
        <location evidence="1">Cell membrane</location>
        <topology evidence="1">Single-pass membrane protein</topology>
    </subcellularLocation>
</comment>
<evidence type="ECO:0000256" key="7">
    <source>
        <dbReference type="SAM" id="Phobius"/>
    </source>
</evidence>
<evidence type="ECO:0000256" key="4">
    <source>
        <dbReference type="ARBA" id="ARBA00022989"/>
    </source>
</evidence>
<keyword evidence="4 7" id="KW-1133">Transmembrane helix</keyword>
<keyword evidence="2" id="KW-1003">Cell membrane</keyword>
<evidence type="ECO:0000256" key="6">
    <source>
        <dbReference type="SAM" id="MobiDB-lite"/>
    </source>
</evidence>
<dbReference type="GO" id="GO:0005886">
    <property type="term" value="C:plasma membrane"/>
    <property type="evidence" value="ECO:0007669"/>
    <property type="project" value="UniProtKB-SubCell"/>
</dbReference>
<feature type="transmembrane region" description="Helical" evidence="7">
    <location>
        <begin position="47"/>
        <end position="70"/>
    </location>
</feature>
<evidence type="ECO:0000313" key="10">
    <source>
        <dbReference type="Proteomes" id="UP000565715"/>
    </source>
</evidence>
<comment type="caution">
    <text evidence="9">The sequence shown here is derived from an EMBL/GenBank/DDBJ whole genome shotgun (WGS) entry which is preliminary data.</text>
</comment>
<evidence type="ECO:0000259" key="8">
    <source>
        <dbReference type="Pfam" id="PF04024"/>
    </source>
</evidence>
<feature type="region of interest" description="Disordered" evidence="6">
    <location>
        <begin position="148"/>
        <end position="174"/>
    </location>
</feature>
<evidence type="ECO:0000256" key="5">
    <source>
        <dbReference type="ARBA" id="ARBA00023136"/>
    </source>
</evidence>
<reference evidence="9 10" key="1">
    <citation type="submission" date="2020-04" db="EMBL/GenBank/DDBJ databases">
        <title>MicrobeNet Type strains.</title>
        <authorList>
            <person name="Nicholson A.C."/>
        </authorList>
    </citation>
    <scope>NUCLEOTIDE SEQUENCE [LARGE SCALE GENOMIC DNA]</scope>
    <source>
        <strain evidence="9 10">DSM 45078</strain>
    </source>
</reference>
<dbReference type="InterPro" id="IPR052027">
    <property type="entry name" value="PspC"/>
</dbReference>
<feature type="transmembrane region" description="Helical" evidence="7">
    <location>
        <begin position="96"/>
        <end position="115"/>
    </location>
</feature>
<feature type="region of interest" description="Disordered" evidence="6">
    <location>
        <begin position="191"/>
        <end position="298"/>
    </location>
</feature>
<dbReference type="InterPro" id="IPR007168">
    <property type="entry name" value="Phageshock_PspC_N"/>
</dbReference>
<feature type="compositionally biased region" description="Polar residues" evidence="6">
    <location>
        <begin position="216"/>
        <end position="225"/>
    </location>
</feature>